<sequence length="360" mass="40948">MSATSKEENLEKLRPWSHLPLDIMDSIARYSSIGDIIRLGSVCKSWRPISDSVGSQVKSWPKLMYLLCSEGRFKLFDPLEEKIDDADDGVNVNGFLGLSFSKDGWVVATDDSSCMFIMNMFVDSEIVELPFPLDLPNYSFDGVTFSYVPTSSDFMMLGISGTLMRESLVHICLWRNGEWTSKFHESILPFLVGCSNPVFHGGVLYFLGREGNLGVFHPEEETWTVLDKPKPLFLRRRNMNQPHDCYLVESAKNKELMSVFVFNEGKRVTVWRLDKSRMAWRNVQDLGDEMIFVDVKSSISVVSPSKGTANRIYLPRFSYDTTSERGGGVYYSLKTKKLHTYSGHHDVPAMADCVWVMPTF</sequence>
<accession>A0A5P1EPM5</accession>
<dbReference type="Pfam" id="PF00646">
    <property type="entry name" value="F-box"/>
    <property type="match status" value="1"/>
</dbReference>
<gene>
    <name evidence="2" type="ORF">A4U43_C06F3050</name>
</gene>
<organism evidence="2 3">
    <name type="scientific">Asparagus officinalis</name>
    <name type="common">Garden asparagus</name>
    <dbReference type="NCBI Taxonomy" id="4686"/>
    <lineage>
        <taxon>Eukaryota</taxon>
        <taxon>Viridiplantae</taxon>
        <taxon>Streptophyta</taxon>
        <taxon>Embryophyta</taxon>
        <taxon>Tracheophyta</taxon>
        <taxon>Spermatophyta</taxon>
        <taxon>Magnoliopsida</taxon>
        <taxon>Liliopsida</taxon>
        <taxon>Asparagales</taxon>
        <taxon>Asparagaceae</taxon>
        <taxon>Asparagoideae</taxon>
        <taxon>Asparagus</taxon>
    </lineage>
</organism>
<dbReference type="Proteomes" id="UP000243459">
    <property type="component" value="Chromosome 6"/>
</dbReference>
<dbReference type="OMA" id="PFANQRI"/>
<reference evidence="3" key="1">
    <citation type="journal article" date="2017" name="Nat. Commun.">
        <title>The asparagus genome sheds light on the origin and evolution of a young Y chromosome.</title>
        <authorList>
            <person name="Harkess A."/>
            <person name="Zhou J."/>
            <person name="Xu C."/>
            <person name="Bowers J.E."/>
            <person name="Van der Hulst R."/>
            <person name="Ayyampalayam S."/>
            <person name="Mercati F."/>
            <person name="Riccardi P."/>
            <person name="McKain M.R."/>
            <person name="Kakrana A."/>
            <person name="Tang H."/>
            <person name="Ray J."/>
            <person name="Groenendijk J."/>
            <person name="Arikit S."/>
            <person name="Mathioni S.M."/>
            <person name="Nakano M."/>
            <person name="Shan H."/>
            <person name="Telgmann-Rauber A."/>
            <person name="Kanno A."/>
            <person name="Yue Z."/>
            <person name="Chen H."/>
            <person name="Li W."/>
            <person name="Chen Y."/>
            <person name="Xu X."/>
            <person name="Zhang Y."/>
            <person name="Luo S."/>
            <person name="Chen H."/>
            <person name="Gao J."/>
            <person name="Mao Z."/>
            <person name="Pires J.C."/>
            <person name="Luo M."/>
            <person name="Kudrna D."/>
            <person name="Wing R.A."/>
            <person name="Meyers B.C."/>
            <person name="Yi K."/>
            <person name="Kong H."/>
            <person name="Lavrijsen P."/>
            <person name="Sunseri F."/>
            <person name="Falavigna A."/>
            <person name="Ye Y."/>
            <person name="Leebens-Mack J.H."/>
            <person name="Chen G."/>
        </authorList>
    </citation>
    <scope>NUCLEOTIDE SEQUENCE [LARGE SCALE GENOMIC DNA]</scope>
    <source>
        <strain evidence="3">cv. DH0086</strain>
    </source>
</reference>
<protein>
    <recommendedName>
        <fullName evidence="1">F-box domain-containing protein</fullName>
    </recommendedName>
</protein>
<dbReference type="PANTHER" id="PTHR33127:SF69">
    <property type="entry name" value="OS09G0340800 PROTEIN"/>
    <property type="match status" value="1"/>
</dbReference>
<dbReference type="SUPFAM" id="SSF81383">
    <property type="entry name" value="F-box domain"/>
    <property type="match status" value="1"/>
</dbReference>
<keyword evidence="3" id="KW-1185">Reference proteome</keyword>
<dbReference type="Pfam" id="PF03478">
    <property type="entry name" value="Beta-prop_KIB1-4"/>
    <property type="match status" value="1"/>
</dbReference>
<evidence type="ECO:0000259" key="1">
    <source>
        <dbReference type="PROSITE" id="PS50181"/>
    </source>
</evidence>
<dbReference type="Gene3D" id="1.20.1280.50">
    <property type="match status" value="1"/>
</dbReference>
<dbReference type="Gramene" id="ONK65990">
    <property type="protein sequence ID" value="ONK65990"/>
    <property type="gene ID" value="A4U43_C06F3050"/>
</dbReference>
<dbReference type="InterPro" id="IPR001810">
    <property type="entry name" value="F-box_dom"/>
</dbReference>
<dbReference type="CDD" id="cd09917">
    <property type="entry name" value="F-box_SF"/>
    <property type="match status" value="1"/>
</dbReference>
<dbReference type="SMART" id="SM00256">
    <property type="entry name" value="FBOX"/>
    <property type="match status" value="1"/>
</dbReference>
<evidence type="ECO:0000313" key="3">
    <source>
        <dbReference type="Proteomes" id="UP000243459"/>
    </source>
</evidence>
<dbReference type="EMBL" id="CM007386">
    <property type="protein sequence ID" value="ONK65990.1"/>
    <property type="molecule type" value="Genomic_DNA"/>
</dbReference>
<dbReference type="InterPro" id="IPR005174">
    <property type="entry name" value="KIB1-4_b-propeller"/>
</dbReference>
<dbReference type="InterPro" id="IPR036047">
    <property type="entry name" value="F-box-like_dom_sf"/>
</dbReference>
<dbReference type="PANTHER" id="PTHR33127">
    <property type="entry name" value="TRANSMEMBRANE PROTEIN"/>
    <property type="match status" value="1"/>
</dbReference>
<proteinExistence type="predicted"/>
<evidence type="ECO:0000313" key="2">
    <source>
        <dbReference type="EMBL" id="ONK65990.1"/>
    </source>
</evidence>
<dbReference type="AlphaFoldDB" id="A0A5P1EPM5"/>
<feature type="domain" description="F-box" evidence="1">
    <location>
        <begin position="13"/>
        <end position="63"/>
    </location>
</feature>
<dbReference type="PROSITE" id="PS50181">
    <property type="entry name" value="FBOX"/>
    <property type="match status" value="1"/>
</dbReference>
<name>A0A5P1EPM5_ASPOF</name>